<dbReference type="SUPFAM" id="SSF54285">
    <property type="entry name" value="MoaD/ThiS"/>
    <property type="match status" value="1"/>
</dbReference>
<dbReference type="AlphaFoldDB" id="A0A3G1A6M5"/>
<evidence type="ECO:0008006" key="3">
    <source>
        <dbReference type="Google" id="ProtNLM"/>
    </source>
</evidence>
<reference evidence="2" key="1">
    <citation type="book" date="2010" name="EXTREMOPHILES" publisher="0:0-0">
        <title>Complete genome sequences of ten hyperthermophilic archaea reveal their metabolic capabilities and possible ecological roles.</title>
        <editorList>
            <person name="?"/>
        </editorList>
        <authorList>
            <person name="Ravin N.V."/>
            <person name="Mardanov A.V."/>
            <person name="Bonch-Osmolovskaya E.A."/>
            <person name="Skryabin K.G."/>
        </authorList>
    </citation>
    <scope>NUCLEOTIDE SEQUENCE [LARGE SCALE GENOMIC DNA]</scope>
    <source>
        <strain evidence="2">1505</strain>
    </source>
</reference>
<dbReference type="Gene3D" id="3.10.20.30">
    <property type="match status" value="1"/>
</dbReference>
<sequence>MPLKLYVKYVSVVRDQVGKDQEVIVLDKEKATLRELLQLLYEKYRLEESPVEELLVLVNGKRLDLDEYLPDESQIIIAPPVSGG</sequence>
<gene>
    <name evidence="1" type="ORF">TCARB_1584</name>
</gene>
<dbReference type="STRING" id="697581.TCARB_1584"/>
<dbReference type="GeneID" id="25406989"/>
<dbReference type="Pfam" id="PF02597">
    <property type="entry name" value="ThiS"/>
    <property type="match status" value="1"/>
</dbReference>
<organism evidence="1 2">
    <name type="scientific">Thermofilum adornatum 1505</name>
    <dbReference type="NCBI Taxonomy" id="697581"/>
    <lineage>
        <taxon>Archaea</taxon>
        <taxon>Thermoproteota</taxon>
        <taxon>Thermoprotei</taxon>
        <taxon>Thermofilales</taxon>
        <taxon>Thermofilaceae</taxon>
        <taxon>Thermofilum</taxon>
    </lineage>
</organism>
<dbReference type="Proteomes" id="UP000266720">
    <property type="component" value="Chromosome"/>
</dbReference>
<dbReference type="RefSeq" id="WP_052887135.1">
    <property type="nucleotide sequence ID" value="NZ_CP007493.1"/>
</dbReference>
<evidence type="ECO:0000313" key="1">
    <source>
        <dbReference type="EMBL" id="AJB42626.1"/>
    </source>
</evidence>
<dbReference type="EMBL" id="CP007493">
    <property type="protein sequence ID" value="AJB42626.1"/>
    <property type="molecule type" value="Genomic_DNA"/>
</dbReference>
<name>A0A3G1A6M5_9CREN</name>
<dbReference type="InterPro" id="IPR012675">
    <property type="entry name" value="Beta-grasp_dom_sf"/>
</dbReference>
<dbReference type="KEGG" id="tcb:TCARB_1584"/>
<proteinExistence type="predicted"/>
<protein>
    <recommendedName>
        <fullName evidence="3">Molybdenum cofactor biosynthesis protein MoaD</fullName>
    </recommendedName>
</protein>
<accession>A0A3G1A6M5</accession>
<dbReference type="InterPro" id="IPR003749">
    <property type="entry name" value="ThiS/MoaD-like"/>
</dbReference>
<dbReference type="InterPro" id="IPR016155">
    <property type="entry name" value="Mopterin_synth/thiamin_S_b"/>
</dbReference>
<evidence type="ECO:0000313" key="2">
    <source>
        <dbReference type="Proteomes" id="UP000266720"/>
    </source>
</evidence>